<gene>
    <name evidence="6" type="ORF">H9633_10645</name>
</gene>
<sequence>MILALEASTTSAKCLILDTRTGAVDVRSRRFSDEGPARDADGVTAELLALGREAAAGRRVDVIALSSTWHGMTLRHQDLSAVTPVYEWPYTGAHGEAARHRADPEFTSWFRRRTGCLVNASYPAFKLAKLVRDGLDPRGLLMLDQGGLIFARLTGRIWTSLSTASGTGMLSIDTGEWDADVLQHLGIAAVGLPELRPHSAWAPLQPEGAALLGQPVGTPVLVPGPDGGLNQIGDRASSIGDMTFSMGTSGALRMTTDRPVIRPDTGVWTYRSPAGWLSGAATSGCGNCVDWARRRLFPDLDYARLESLLDPARTDLPVFLPFLFGERSPGWDDRRRGGFIDVEPQHSAADLYQSVLHGILYSLHHCLTELVALNGAPRRVVLSGGVLSSPYWSQLAADVFGMPLEVSDLQHTSLVGATRLALEHAGADPDHPALRASEPRVILPDLSRTALLDVQRERYLRAYDRTRPADDLALVPGGI</sequence>
<accession>A0ABR8W6W3</accession>
<dbReference type="InterPro" id="IPR018485">
    <property type="entry name" value="FGGY_C"/>
</dbReference>
<dbReference type="PANTHER" id="PTHR43095:SF2">
    <property type="entry name" value="GLUCONOKINASE"/>
    <property type="match status" value="1"/>
</dbReference>
<dbReference type="EMBL" id="JACSPX010000003">
    <property type="protein sequence ID" value="MBD8012754.1"/>
    <property type="molecule type" value="Genomic_DNA"/>
</dbReference>
<keyword evidence="7" id="KW-1185">Reference proteome</keyword>
<dbReference type="Pfam" id="PF02782">
    <property type="entry name" value="FGGY_C"/>
    <property type="match status" value="1"/>
</dbReference>
<evidence type="ECO:0000313" key="6">
    <source>
        <dbReference type="EMBL" id="MBD8012754.1"/>
    </source>
</evidence>
<dbReference type="InterPro" id="IPR018484">
    <property type="entry name" value="FGGY_N"/>
</dbReference>
<dbReference type="InterPro" id="IPR043129">
    <property type="entry name" value="ATPase_NBD"/>
</dbReference>
<keyword evidence="3" id="KW-0418">Kinase</keyword>
<feature type="domain" description="Carbohydrate kinase FGGY C-terminal" evidence="5">
    <location>
        <begin position="243"/>
        <end position="421"/>
    </location>
</feature>
<feature type="domain" description="Carbohydrate kinase FGGY N-terminal" evidence="4">
    <location>
        <begin position="57"/>
        <end position="229"/>
    </location>
</feature>
<evidence type="ECO:0000256" key="2">
    <source>
        <dbReference type="ARBA" id="ARBA00022679"/>
    </source>
</evidence>
<dbReference type="Proteomes" id="UP000611521">
    <property type="component" value="Unassembled WGS sequence"/>
</dbReference>
<dbReference type="PANTHER" id="PTHR43095">
    <property type="entry name" value="SUGAR KINASE"/>
    <property type="match status" value="1"/>
</dbReference>
<evidence type="ECO:0000256" key="1">
    <source>
        <dbReference type="ARBA" id="ARBA00009156"/>
    </source>
</evidence>
<evidence type="ECO:0000259" key="4">
    <source>
        <dbReference type="Pfam" id="PF00370"/>
    </source>
</evidence>
<dbReference type="Pfam" id="PF00370">
    <property type="entry name" value="FGGY_N"/>
    <property type="match status" value="1"/>
</dbReference>
<dbReference type="InterPro" id="IPR050406">
    <property type="entry name" value="FGGY_Carb_Kinase"/>
</dbReference>
<dbReference type="RefSeq" id="WP_191713158.1">
    <property type="nucleotide sequence ID" value="NZ_JACSPX010000003.1"/>
</dbReference>
<protein>
    <recommendedName>
        <fullName evidence="8">Gluconokinase</fullName>
    </recommendedName>
</protein>
<name>A0ABR8W6W3_9MICO</name>
<comment type="caution">
    <text evidence="6">The sequence shown here is derived from an EMBL/GenBank/DDBJ whole genome shotgun (WGS) entry which is preliminary data.</text>
</comment>
<evidence type="ECO:0008006" key="8">
    <source>
        <dbReference type="Google" id="ProtNLM"/>
    </source>
</evidence>
<dbReference type="CDD" id="cd07770">
    <property type="entry name" value="ASKHA_NBD_FGGY_GntK"/>
    <property type="match status" value="1"/>
</dbReference>
<reference evidence="6 7" key="1">
    <citation type="submission" date="2020-08" db="EMBL/GenBank/DDBJ databases">
        <title>A Genomic Blueprint of the Chicken Gut Microbiome.</title>
        <authorList>
            <person name="Gilroy R."/>
            <person name="Ravi A."/>
            <person name="Getino M."/>
            <person name="Pursley I."/>
            <person name="Horton D.L."/>
            <person name="Alikhan N.-F."/>
            <person name="Baker D."/>
            <person name="Gharbi K."/>
            <person name="Hall N."/>
            <person name="Watson M."/>
            <person name="Adriaenssens E.M."/>
            <person name="Foster-Nyarko E."/>
            <person name="Jarju S."/>
            <person name="Secka A."/>
            <person name="Antonio M."/>
            <person name="Oren A."/>
            <person name="Chaudhuri R."/>
            <person name="La Ragione R.M."/>
            <person name="Hildebrand F."/>
            <person name="Pallen M.J."/>
        </authorList>
    </citation>
    <scope>NUCLEOTIDE SEQUENCE [LARGE SCALE GENOMIC DNA]</scope>
    <source>
        <strain evidence="6 7">Re1</strain>
    </source>
</reference>
<evidence type="ECO:0000259" key="5">
    <source>
        <dbReference type="Pfam" id="PF02782"/>
    </source>
</evidence>
<proteinExistence type="inferred from homology"/>
<dbReference type="InterPro" id="IPR000577">
    <property type="entry name" value="Carb_kinase_FGGY"/>
</dbReference>
<keyword evidence="2" id="KW-0808">Transferase</keyword>
<comment type="similarity">
    <text evidence="1">Belongs to the FGGY kinase family.</text>
</comment>
<dbReference type="SUPFAM" id="SSF53067">
    <property type="entry name" value="Actin-like ATPase domain"/>
    <property type="match status" value="2"/>
</dbReference>
<evidence type="ECO:0000256" key="3">
    <source>
        <dbReference type="ARBA" id="ARBA00022777"/>
    </source>
</evidence>
<dbReference type="PIRSF" id="PIRSF000538">
    <property type="entry name" value="GlpK"/>
    <property type="match status" value="1"/>
</dbReference>
<organism evidence="6 7">
    <name type="scientific">Microbacterium commune</name>
    <dbReference type="NCBI Taxonomy" id="2762219"/>
    <lineage>
        <taxon>Bacteria</taxon>
        <taxon>Bacillati</taxon>
        <taxon>Actinomycetota</taxon>
        <taxon>Actinomycetes</taxon>
        <taxon>Micrococcales</taxon>
        <taxon>Microbacteriaceae</taxon>
        <taxon>Microbacterium</taxon>
    </lineage>
</organism>
<evidence type="ECO:0000313" key="7">
    <source>
        <dbReference type="Proteomes" id="UP000611521"/>
    </source>
</evidence>
<dbReference type="Gene3D" id="3.30.420.40">
    <property type="match status" value="2"/>
</dbReference>